<dbReference type="SUPFAM" id="SSF53098">
    <property type="entry name" value="Ribonuclease H-like"/>
    <property type="match status" value="1"/>
</dbReference>
<dbReference type="AlphaFoldDB" id="A0A9W9ZDM5"/>
<organism evidence="1 2">
    <name type="scientific">Desmophyllum pertusum</name>
    <dbReference type="NCBI Taxonomy" id="174260"/>
    <lineage>
        <taxon>Eukaryota</taxon>
        <taxon>Metazoa</taxon>
        <taxon>Cnidaria</taxon>
        <taxon>Anthozoa</taxon>
        <taxon>Hexacorallia</taxon>
        <taxon>Scleractinia</taxon>
        <taxon>Caryophylliina</taxon>
        <taxon>Caryophylliidae</taxon>
        <taxon>Desmophyllum</taxon>
    </lineage>
</organism>
<dbReference type="InterPro" id="IPR012337">
    <property type="entry name" value="RNaseH-like_sf"/>
</dbReference>
<evidence type="ECO:0000313" key="2">
    <source>
        <dbReference type="Proteomes" id="UP001163046"/>
    </source>
</evidence>
<comment type="caution">
    <text evidence="1">The sequence shown here is derived from an EMBL/GenBank/DDBJ whole genome shotgun (WGS) entry which is preliminary data.</text>
</comment>
<accession>A0A9W9ZDM5</accession>
<evidence type="ECO:0008006" key="3">
    <source>
        <dbReference type="Google" id="ProtNLM"/>
    </source>
</evidence>
<dbReference type="Proteomes" id="UP001163046">
    <property type="component" value="Unassembled WGS sequence"/>
</dbReference>
<reference evidence="1" key="1">
    <citation type="submission" date="2023-01" db="EMBL/GenBank/DDBJ databases">
        <title>Genome assembly of the deep-sea coral Lophelia pertusa.</title>
        <authorList>
            <person name="Herrera S."/>
            <person name="Cordes E."/>
        </authorList>
    </citation>
    <scope>NUCLEOTIDE SEQUENCE</scope>
    <source>
        <strain evidence="1">USNM1676648</strain>
        <tissue evidence="1">Polyp</tissue>
    </source>
</reference>
<name>A0A9W9ZDM5_9CNID</name>
<keyword evidence="2" id="KW-1185">Reference proteome</keyword>
<gene>
    <name evidence="1" type="ORF">OS493_014149</name>
</gene>
<dbReference type="InterPro" id="IPR036397">
    <property type="entry name" value="RNaseH_sf"/>
</dbReference>
<proteinExistence type="predicted"/>
<dbReference type="GO" id="GO:0003676">
    <property type="term" value="F:nucleic acid binding"/>
    <property type="evidence" value="ECO:0007669"/>
    <property type="project" value="InterPro"/>
</dbReference>
<evidence type="ECO:0000313" key="1">
    <source>
        <dbReference type="EMBL" id="KAJ7379742.1"/>
    </source>
</evidence>
<dbReference type="Gene3D" id="3.30.420.10">
    <property type="entry name" value="Ribonuclease H-like superfamily/Ribonuclease H"/>
    <property type="match status" value="1"/>
</dbReference>
<sequence length="186" mass="20890">MATKTFCITSHSDSIRLAFIRFHYIKTVTEPGENGTKALSCINNHEVSQYLESKEANIIIATDGSIRDTCISAWGGAVWQNNRKTFEWCAGKQRRTSSFRAESEAYEDALIWTRNNTTEEDRVVVLTDSLGLVARLKRGLVREHWVKTICDIKADYHTTYIPGNAGIWYNETADQLAGAAEPIGPM</sequence>
<dbReference type="OrthoDB" id="7765170at2759"/>
<protein>
    <recommendedName>
        <fullName evidence="3">RNase H type-1 domain-containing protein</fullName>
    </recommendedName>
</protein>
<dbReference type="EMBL" id="MU826356">
    <property type="protein sequence ID" value="KAJ7379742.1"/>
    <property type="molecule type" value="Genomic_DNA"/>
</dbReference>